<dbReference type="Proteomes" id="UP000095284">
    <property type="component" value="Unplaced"/>
</dbReference>
<gene>
    <name evidence="2" type="ORF">BXYJ_LOCUS8698</name>
</gene>
<dbReference type="Proteomes" id="UP000659654">
    <property type="component" value="Unassembled WGS sequence"/>
</dbReference>
<protein>
    <submittedName>
        <fullName evidence="2">(pine wood nematode) hypothetical protein</fullName>
    </submittedName>
</protein>
<dbReference type="EMBL" id="CAJFDI010000004">
    <property type="protein sequence ID" value="CAD5225744.1"/>
    <property type="molecule type" value="Genomic_DNA"/>
</dbReference>
<evidence type="ECO:0000256" key="1">
    <source>
        <dbReference type="SAM" id="Phobius"/>
    </source>
</evidence>
<proteinExistence type="predicted"/>
<feature type="transmembrane region" description="Helical" evidence="1">
    <location>
        <begin position="125"/>
        <end position="149"/>
    </location>
</feature>
<keyword evidence="1" id="KW-1133">Transmembrane helix</keyword>
<keyword evidence="5" id="KW-1185">Reference proteome</keyword>
<dbReference type="EMBL" id="CAJFCV020000004">
    <property type="protein sequence ID" value="CAG9115022.1"/>
    <property type="molecule type" value="Genomic_DNA"/>
</dbReference>
<evidence type="ECO:0000313" key="3">
    <source>
        <dbReference type="EMBL" id="CAG9115022.1"/>
    </source>
</evidence>
<feature type="transmembrane region" description="Helical" evidence="1">
    <location>
        <begin position="58"/>
        <end position="79"/>
    </location>
</feature>
<evidence type="ECO:0000313" key="5">
    <source>
        <dbReference type="Proteomes" id="UP000659654"/>
    </source>
</evidence>
<keyword evidence="1" id="KW-0812">Transmembrane</keyword>
<evidence type="ECO:0000313" key="6">
    <source>
        <dbReference type="WBParaSite" id="BXY_0044300.1"/>
    </source>
</evidence>
<name>A0A1I7RIB4_BURXY</name>
<evidence type="ECO:0000313" key="2">
    <source>
        <dbReference type="EMBL" id="CAD5225744.1"/>
    </source>
</evidence>
<reference evidence="3" key="2">
    <citation type="submission" date="2020-08" db="EMBL/GenBank/DDBJ databases">
        <authorList>
            <person name="Kikuchi T."/>
        </authorList>
    </citation>
    <scope>NUCLEOTIDE SEQUENCE</scope>
    <source>
        <strain evidence="2">Ka4C1</strain>
    </source>
</reference>
<dbReference type="Proteomes" id="UP000582659">
    <property type="component" value="Unassembled WGS sequence"/>
</dbReference>
<keyword evidence="1" id="KW-0472">Membrane</keyword>
<organism evidence="4 6">
    <name type="scientific">Bursaphelenchus xylophilus</name>
    <name type="common">Pinewood nematode worm</name>
    <name type="synonym">Aphelenchoides xylophilus</name>
    <dbReference type="NCBI Taxonomy" id="6326"/>
    <lineage>
        <taxon>Eukaryota</taxon>
        <taxon>Metazoa</taxon>
        <taxon>Ecdysozoa</taxon>
        <taxon>Nematoda</taxon>
        <taxon>Chromadorea</taxon>
        <taxon>Rhabditida</taxon>
        <taxon>Tylenchina</taxon>
        <taxon>Tylenchomorpha</taxon>
        <taxon>Aphelenchoidea</taxon>
        <taxon>Aphelenchoididae</taxon>
        <taxon>Bursaphelenchus</taxon>
    </lineage>
</organism>
<feature type="transmembrane region" description="Helical" evidence="1">
    <location>
        <begin position="25"/>
        <end position="46"/>
    </location>
</feature>
<reference evidence="6" key="1">
    <citation type="submission" date="2016-11" db="UniProtKB">
        <authorList>
            <consortium name="WormBaseParasite"/>
        </authorList>
    </citation>
    <scope>IDENTIFICATION</scope>
</reference>
<sequence>MAQPQKLMEITELKVGCWEASVKTLLIRVGLIGCSLALFSVADLLIRGEWASLGGNTVYAIFCLLLIYAACSDNLMLLWPFIIYNAILILMNIIAAMFFMGIYMIAKFTPDDRHEKTGDEKVEPIFLLIIVIFLFICAFLNVFFEYVVVKCYRTLRHAMDPVAYP</sequence>
<dbReference type="WBParaSite" id="BXY_0044300.1">
    <property type="protein sequence ID" value="BXY_0044300.1"/>
    <property type="gene ID" value="BXY_0044300"/>
</dbReference>
<dbReference type="AlphaFoldDB" id="A0A1I7RIB4"/>
<accession>A0A1I7RIB4</accession>
<feature type="transmembrane region" description="Helical" evidence="1">
    <location>
        <begin position="86"/>
        <end position="105"/>
    </location>
</feature>
<evidence type="ECO:0000313" key="4">
    <source>
        <dbReference type="Proteomes" id="UP000095284"/>
    </source>
</evidence>